<evidence type="ECO:0000313" key="1">
    <source>
        <dbReference type="EMBL" id="EQA96879.1"/>
    </source>
</evidence>
<name>T0HBZ8_9SPHN</name>
<dbReference type="OrthoDB" id="2941346at2"/>
<dbReference type="RefSeq" id="WP_021247049.1">
    <property type="nucleotide sequence ID" value="NZ_ATIB01000088.1"/>
</dbReference>
<reference evidence="1 2" key="1">
    <citation type="journal article" date="2013" name="Genome Announc.">
        <title>Draft Genome Sequence of a Hexachlorocyclohexane-Degrading Bacterium, Sphingobium baderi Strain LL03T.</title>
        <authorList>
            <person name="Kaur J."/>
            <person name="Verma H."/>
            <person name="Tripathi C."/>
            <person name="Khurana J.P."/>
            <person name="Lal R."/>
        </authorList>
    </citation>
    <scope>NUCLEOTIDE SEQUENCE [LARGE SCALE GENOMIC DNA]</scope>
    <source>
        <strain evidence="1 2">LL03</strain>
    </source>
</reference>
<gene>
    <name evidence="1" type="ORF">L485_22630</name>
</gene>
<organism evidence="1 2">
    <name type="scientific">Sphingobium baderi LL03</name>
    <dbReference type="NCBI Taxonomy" id="1114964"/>
    <lineage>
        <taxon>Bacteria</taxon>
        <taxon>Pseudomonadati</taxon>
        <taxon>Pseudomonadota</taxon>
        <taxon>Alphaproteobacteria</taxon>
        <taxon>Sphingomonadales</taxon>
        <taxon>Sphingomonadaceae</taxon>
        <taxon>Sphingobium</taxon>
    </lineage>
</organism>
<dbReference type="AlphaFoldDB" id="T0HBZ8"/>
<protein>
    <submittedName>
        <fullName evidence="1">Uncharacterized protein</fullName>
    </submittedName>
</protein>
<dbReference type="Proteomes" id="UP000015524">
    <property type="component" value="Unassembled WGS sequence"/>
</dbReference>
<evidence type="ECO:0000313" key="2">
    <source>
        <dbReference type="Proteomes" id="UP000015524"/>
    </source>
</evidence>
<proteinExistence type="predicted"/>
<comment type="caution">
    <text evidence="1">The sequence shown here is derived from an EMBL/GenBank/DDBJ whole genome shotgun (WGS) entry which is preliminary data.</text>
</comment>
<keyword evidence="2" id="KW-1185">Reference proteome</keyword>
<accession>T0HBZ8</accession>
<sequence length="233" mass="25581">MNLIQKVEQAIAEAKTPTDKAWAALAVVQAHNDINGPTPSSADNALREAALERADYFGRHHHTVDRRNDEALLRRLAAALSSPAAEAEPVAELLAKAIYGEWERESGFVPWVERGNSMMQEEARRKAWKFLEANPHSTPTAQQAAGEITNGAYEADDFCPIGDAARQIASYCEGEARKNVYRAAKTALATPQPTETQRIVDWLRRHRHGAPLTIASQLADAIERGEHLAGEGQ</sequence>
<dbReference type="EMBL" id="ATIB01000088">
    <property type="protein sequence ID" value="EQA96879.1"/>
    <property type="molecule type" value="Genomic_DNA"/>
</dbReference>
<dbReference type="PATRIC" id="fig|1114964.3.peg.4437"/>